<feature type="domain" description="Tripartite ATP-independent periplasmic transporters DctQ component" evidence="10">
    <location>
        <begin position="28"/>
        <end position="157"/>
    </location>
</feature>
<evidence type="ECO:0000313" key="12">
    <source>
        <dbReference type="Proteomes" id="UP000466024"/>
    </source>
</evidence>
<keyword evidence="12" id="KW-1185">Reference proteome</keyword>
<dbReference type="Pfam" id="PF04290">
    <property type="entry name" value="DctQ"/>
    <property type="match status" value="1"/>
</dbReference>
<dbReference type="GO" id="GO:0005886">
    <property type="term" value="C:plasma membrane"/>
    <property type="evidence" value="ECO:0007669"/>
    <property type="project" value="UniProtKB-SubCell"/>
</dbReference>
<keyword evidence="3" id="KW-1003">Cell membrane</keyword>
<protein>
    <recommendedName>
        <fullName evidence="9">TRAP transporter small permease protein</fullName>
    </recommendedName>
</protein>
<comment type="caution">
    <text evidence="11">The sequence shown here is derived from an EMBL/GenBank/DDBJ whole genome shotgun (WGS) entry which is preliminary data.</text>
</comment>
<evidence type="ECO:0000259" key="10">
    <source>
        <dbReference type="Pfam" id="PF04290"/>
    </source>
</evidence>
<evidence type="ECO:0000256" key="5">
    <source>
        <dbReference type="ARBA" id="ARBA00022692"/>
    </source>
</evidence>
<dbReference type="Proteomes" id="UP000466024">
    <property type="component" value="Unassembled WGS sequence"/>
</dbReference>
<comment type="subunit">
    <text evidence="9">The complex comprises the extracytoplasmic solute receptor protein and the two transmembrane proteins.</text>
</comment>
<evidence type="ECO:0000256" key="8">
    <source>
        <dbReference type="ARBA" id="ARBA00038436"/>
    </source>
</evidence>
<keyword evidence="4 9" id="KW-0997">Cell inner membrane</keyword>
<proteinExistence type="inferred from homology"/>
<dbReference type="InterPro" id="IPR007387">
    <property type="entry name" value="TRAP_DctQ"/>
</dbReference>
<evidence type="ECO:0000256" key="9">
    <source>
        <dbReference type="RuleBase" id="RU369079"/>
    </source>
</evidence>
<dbReference type="EMBL" id="VTPX01000016">
    <property type="protein sequence ID" value="KAA0015808.1"/>
    <property type="molecule type" value="Genomic_DNA"/>
</dbReference>
<dbReference type="InterPro" id="IPR055348">
    <property type="entry name" value="DctQ"/>
</dbReference>
<evidence type="ECO:0000256" key="4">
    <source>
        <dbReference type="ARBA" id="ARBA00022519"/>
    </source>
</evidence>
<evidence type="ECO:0000256" key="1">
    <source>
        <dbReference type="ARBA" id="ARBA00004429"/>
    </source>
</evidence>
<keyword evidence="2 9" id="KW-0813">Transport</keyword>
<evidence type="ECO:0000313" key="11">
    <source>
        <dbReference type="EMBL" id="KAA0015808.1"/>
    </source>
</evidence>
<feature type="transmembrane region" description="Helical" evidence="9">
    <location>
        <begin position="92"/>
        <end position="113"/>
    </location>
</feature>
<comment type="function">
    <text evidence="9">Part of the tripartite ATP-independent periplasmic (TRAP) transport system.</text>
</comment>
<keyword evidence="6 9" id="KW-1133">Transmembrane helix</keyword>
<organism evidence="11 12">
    <name type="scientific">Salinicola corii</name>
    <dbReference type="NCBI Taxonomy" id="2606937"/>
    <lineage>
        <taxon>Bacteria</taxon>
        <taxon>Pseudomonadati</taxon>
        <taxon>Pseudomonadota</taxon>
        <taxon>Gammaproteobacteria</taxon>
        <taxon>Oceanospirillales</taxon>
        <taxon>Halomonadaceae</taxon>
        <taxon>Salinicola</taxon>
    </lineage>
</organism>
<feature type="transmembrane region" description="Helical" evidence="9">
    <location>
        <begin position="52"/>
        <end position="72"/>
    </location>
</feature>
<dbReference type="AlphaFoldDB" id="A0A640W7B1"/>
<comment type="similarity">
    <text evidence="8 9">Belongs to the TRAP transporter small permease family.</text>
</comment>
<evidence type="ECO:0000256" key="7">
    <source>
        <dbReference type="ARBA" id="ARBA00023136"/>
    </source>
</evidence>
<name>A0A640W7B1_9GAMM</name>
<feature type="transmembrane region" description="Helical" evidence="9">
    <location>
        <begin position="134"/>
        <end position="152"/>
    </location>
</feature>
<evidence type="ECO:0000256" key="6">
    <source>
        <dbReference type="ARBA" id="ARBA00022989"/>
    </source>
</evidence>
<keyword evidence="5 9" id="KW-0812">Transmembrane</keyword>
<sequence>MLKKFFANLDYITSKILGVVAIVASASLVLLVFMIVLARYVFNVSVIGLDELALLAAMWLYMTGAVIASRRAEHIVVDFVPKALKYEFLSKLHQRFVAIVMLLTTVMFMYLAWDMLKFSLRMPQTTAGLRIPQIISQAAVIIASIGCFAYALRDLITGKACYNSINEEV</sequence>
<comment type="subcellular location">
    <subcellularLocation>
        <location evidence="1 9">Cell inner membrane</location>
        <topology evidence="1 9">Multi-pass membrane protein</topology>
    </subcellularLocation>
</comment>
<evidence type="ECO:0000256" key="3">
    <source>
        <dbReference type="ARBA" id="ARBA00022475"/>
    </source>
</evidence>
<accession>A0A640W7B1</accession>
<reference evidence="11 12" key="1">
    <citation type="submission" date="2019-08" db="EMBL/GenBank/DDBJ databases">
        <title>Bioinformatics analysis of the strain L3 and L5.</title>
        <authorList>
            <person name="Li X."/>
        </authorList>
    </citation>
    <scope>NUCLEOTIDE SEQUENCE [LARGE SCALE GENOMIC DNA]</scope>
    <source>
        <strain evidence="11 12">L3</strain>
    </source>
</reference>
<evidence type="ECO:0000256" key="2">
    <source>
        <dbReference type="ARBA" id="ARBA00022448"/>
    </source>
</evidence>
<dbReference type="GO" id="GO:0022857">
    <property type="term" value="F:transmembrane transporter activity"/>
    <property type="evidence" value="ECO:0007669"/>
    <property type="project" value="UniProtKB-UniRule"/>
</dbReference>
<dbReference type="RefSeq" id="WP_149437233.1">
    <property type="nucleotide sequence ID" value="NZ_VTPX01000016.1"/>
</dbReference>
<gene>
    <name evidence="11" type="ORF">F0A16_19095</name>
</gene>
<keyword evidence="7 9" id="KW-0472">Membrane</keyword>
<dbReference type="PANTHER" id="PTHR35011">
    <property type="entry name" value="2,3-DIKETO-L-GULONATE TRAP TRANSPORTER SMALL PERMEASE PROTEIN YIAM"/>
    <property type="match status" value="1"/>
</dbReference>
<feature type="transmembrane region" description="Helical" evidence="9">
    <location>
        <begin position="16"/>
        <end position="40"/>
    </location>
</feature>